<feature type="region of interest" description="Disordered" evidence="1">
    <location>
        <begin position="100"/>
        <end position="123"/>
    </location>
</feature>
<dbReference type="EMBL" id="JASNGB010000205">
    <property type="protein sequence ID" value="MDL2345457.1"/>
    <property type="molecule type" value="Genomic_DNA"/>
</dbReference>
<proteinExistence type="predicted"/>
<dbReference type="Proteomes" id="UP001302059">
    <property type="component" value="Unassembled WGS sequence"/>
</dbReference>
<evidence type="ECO:0000313" key="3">
    <source>
        <dbReference type="Proteomes" id="UP001302059"/>
    </source>
</evidence>
<dbReference type="RefSeq" id="WP_285525018.1">
    <property type="nucleotide sequence ID" value="NZ_JASNGB010000205.1"/>
</dbReference>
<organism evidence="2 3">
    <name type="scientific">Deinococcus rhizophilus</name>
    <dbReference type="NCBI Taxonomy" id="3049544"/>
    <lineage>
        <taxon>Bacteria</taxon>
        <taxon>Thermotogati</taxon>
        <taxon>Deinococcota</taxon>
        <taxon>Deinococci</taxon>
        <taxon>Deinococcales</taxon>
        <taxon>Deinococcaceae</taxon>
        <taxon>Deinococcus</taxon>
    </lineage>
</organism>
<comment type="caution">
    <text evidence="2">The sequence shown here is derived from an EMBL/GenBank/DDBJ whole genome shotgun (WGS) entry which is preliminary data.</text>
</comment>
<evidence type="ECO:0000256" key="1">
    <source>
        <dbReference type="SAM" id="MobiDB-lite"/>
    </source>
</evidence>
<protein>
    <submittedName>
        <fullName evidence="2">Uncharacterized protein</fullName>
    </submittedName>
</protein>
<sequence length="123" mass="12823">MERRPGGLIAVRAGVERGGVVVGTITLDPTRLEPVNYPQRGLAQPKAPPTAAALRSALTRLGGLAPARITLGRYAAASSGGPLLPLYWGGRHVASLTLDQRGQPRPDTAAARAQAASTLKVRR</sequence>
<reference evidence="2 3" key="1">
    <citation type="submission" date="2023-05" db="EMBL/GenBank/DDBJ databases">
        <authorList>
            <person name="Gao F."/>
        </authorList>
    </citation>
    <scope>NUCLEOTIDE SEQUENCE [LARGE SCALE GENOMIC DNA]</scope>
    <source>
        <strain evidence="2 3">MIMF12</strain>
    </source>
</reference>
<evidence type="ECO:0000313" key="2">
    <source>
        <dbReference type="EMBL" id="MDL2345457.1"/>
    </source>
</evidence>
<accession>A0ABT7JK78</accession>
<name>A0ABT7JK78_9DEIO</name>
<keyword evidence="3" id="KW-1185">Reference proteome</keyword>
<gene>
    <name evidence="2" type="ORF">QOL99_15050</name>
</gene>